<keyword evidence="2" id="KW-1185">Reference proteome</keyword>
<reference evidence="1 2" key="1">
    <citation type="submission" date="2018-03" db="EMBL/GenBank/DDBJ databases">
        <title>The draft genome of Mesorhizobium soli JCM 19897.</title>
        <authorList>
            <person name="Li L."/>
            <person name="Liu L."/>
            <person name="Liang L."/>
            <person name="Wang T."/>
            <person name="Zhang X."/>
        </authorList>
    </citation>
    <scope>NUCLEOTIDE SEQUENCE [LARGE SCALE GENOMIC DNA]</scope>
    <source>
        <strain evidence="1 2">JCM 19897</strain>
    </source>
</reference>
<dbReference type="Proteomes" id="UP000240653">
    <property type="component" value="Unassembled WGS sequence"/>
</dbReference>
<dbReference type="EMBL" id="PXYL01000005">
    <property type="protein sequence ID" value="PSJ60791.1"/>
    <property type="molecule type" value="Genomic_DNA"/>
</dbReference>
<dbReference type="AlphaFoldDB" id="A0A2P7SEQ6"/>
<organism evidence="1 2">
    <name type="scientific">Pseudaminobacter soli</name>
    <name type="common">ex Li et al. 2025</name>
    <dbReference type="NCBI Taxonomy" id="1295366"/>
    <lineage>
        <taxon>Bacteria</taxon>
        <taxon>Pseudomonadati</taxon>
        <taxon>Pseudomonadota</taxon>
        <taxon>Alphaproteobacteria</taxon>
        <taxon>Hyphomicrobiales</taxon>
        <taxon>Phyllobacteriaceae</taxon>
        <taxon>Pseudaminobacter</taxon>
    </lineage>
</organism>
<evidence type="ECO:0000313" key="2">
    <source>
        <dbReference type="Proteomes" id="UP000240653"/>
    </source>
</evidence>
<gene>
    <name evidence="1" type="ORF">C7I85_12170</name>
</gene>
<comment type="caution">
    <text evidence="1">The sequence shown here is derived from an EMBL/GenBank/DDBJ whole genome shotgun (WGS) entry which is preliminary data.</text>
</comment>
<proteinExistence type="predicted"/>
<accession>A0A2P7SEQ6</accession>
<sequence length="147" mass="16039">MEDLMQNLSEEKSRHTAGPWPHNICSGDIVYGKGVNYDGFYLADASHGIPTFGSVADADPVTIRGQHVRVFNYPAQTEAIAAQLVHRWNAHSHLLAALKAMDAFWTEHHPEGPDGDPATLGGLVALTDDTLEVWRTIRAAIAKAEAR</sequence>
<protein>
    <submittedName>
        <fullName evidence="1">Uncharacterized protein</fullName>
    </submittedName>
</protein>
<evidence type="ECO:0000313" key="1">
    <source>
        <dbReference type="EMBL" id="PSJ60791.1"/>
    </source>
</evidence>
<name>A0A2P7SEQ6_9HYPH</name>